<evidence type="ECO:0000313" key="2">
    <source>
        <dbReference type="WBParaSite" id="MBELARI_LOCUS355"/>
    </source>
</evidence>
<name>A0AAF3F9G1_9BILA</name>
<dbReference type="Proteomes" id="UP000887575">
    <property type="component" value="Unassembled WGS sequence"/>
</dbReference>
<protein>
    <submittedName>
        <fullName evidence="2">Uncharacterized protein</fullName>
    </submittedName>
</protein>
<reference evidence="2" key="1">
    <citation type="submission" date="2024-02" db="UniProtKB">
        <authorList>
            <consortium name="WormBaseParasite"/>
        </authorList>
    </citation>
    <scope>IDENTIFICATION</scope>
</reference>
<accession>A0AAF3F9G1</accession>
<evidence type="ECO:0000313" key="1">
    <source>
        <dbReference type="Proteomes" id="UP000887575"/>
    </source>
</evidence>
<keyword evidence="1" id="KW-1185">Reference proteome</keyword>
<dbReference type="WBParaSite" id="MBELARI_LOCUS355">
    <property type="protein sequence ID" value="MBELARI_LOCUS355"/>
    <property type="gene ID" value="MBELARI_LOCUS355"/>
</dbReference>
<sequence>MRGDELKCIKVRCVGPVQVGEYLVAFVGNDQNGFPVYCEVIFRVMKGGASVSPVKAAAAGFLLSFF</sequence>
<proteinExistence type="predicted"/>
<dbReference type="AlphaFoldDB" id="A0AAF3F9G1"/>
<organism evidence="1 2">
    <name type="scientific">Mesorhabditis belari</name>
    <dbReference type="NCBI Taxonomy" id="2138241"/>
    <lineage>
        <taxon>Eukaryota</taxon>
        <taxon>Metazoa</taxon>
        <taxon>Ecdysozoa</taxon>
        <taxon>Nematoda</taxon>
        <taxon>Chromadorea</taxon>
        <taxon>Rhabditida</taxon>
        <taxon>Rhabditina</taxon>
        <taxon>Rhabditomorpha</taxon>
        <taxon>Rhabditoidea</taxon>
        <taxon>Rhabditidae</taxon>
        <taxon>Mesorhabditinae</taxon>
        <taxon>Mesorhabditis</taxon>
    </lineage>
</organism>